<dbReference type="SUPFAM" id="SSF51556">
    <property type="entry name" value="Metallo-dependent hydrolases"/>
    <property type="match status" value="1"/>
</dbReference>
<dbReference type="Pfam" id="PF04909">
    <property type="entry name" value="Amidohydro_2"/>
    <property type="match status" value="1"/>
</dbReference>
<organism evidence="3 4">
    <name type="scientific">Novosphingobium marinum</name>
    <dbReference type="NCBI Taxonomy" id="1514948"/>
    <lineage>
        <taxon>Bacteria</taxon>
        <taxon>Pseudomonadati</taxon>
        <taxon>Pseudomonadota</taxon>
        <taxon>Alphaproteobacteria</taxon>
        <taxon>Sphingomonadales</taxon>
        <taxon>Sphingomonadaceae</taxon>
        <taxon>Novosphingobium</taxon>
    </lineage>
</organism>
<dbReference type="RefSeq" id="WP_229735716.1">
    <property type="nucleotide sequence ID" value="NZ_BMGF01000013.1"/>
</dbReference>
<comment type="similarity">
    <text evidence="1">Belongs to the metallo-dependent hydrolases superfamily.</text>
</comment>
<sequence length="167" mass="18278">MGLVFDAFVLAPQMMEVADLAGRFPSTPIVVEHLAVPVGIGRFAGKREDEFPNWHAGMASLAEHENIVMKVGGLGSYISGFNSFMAEPAFSSEQLADEWRPYVETAIELFGADRCMFNSDLPTNRSGSFVRLSNAYKRITASCSEDEKDAIFSKTAARVYDLAIPDA</sequence>
<feature type="domain" description="Amidohydrolase-related" evidence="2">
    <location>
        <begin position="2"/>
        <end position="162"/>
    </location>
</feature>
<protein>
    <submittedName>
        <fullName evidence="3">Putative TIM-barrel fold metal-dependent hydrolase</fullName>
    </submittedName>
</protein>
<dbReference type="InterPro" id="IPR006680">
    <property type="entry name" value="Amidohydro-rel"/>
</dbReference>
<comment type="caution">
    <text evidence="3">The sequence shown here is derived from an EMBL/GenBank/DDBJ whole genome shotgun (WGS) entry which is preliminary data.</text>
</comment>
<dbReference type="InterPro" id="IPR032466">
    <property type="entry name" value="Metal_Hydrolase"/>
</dbReference>
<dbReference type="InterPro" id="IPR052350">
    <property type="entry name" value="Metallo-dep_Lactonases"/>
</dbReference>
<gene>
    <name evidence="3" type="ORF">FHS75_003396</name>
</gene>
<reference evidence="3 4" key="1">
    <citation type="submission" date="2020-07" db="EMBL/GenBank/DDBJ databases">
        <title>Genomic Encyclopedia of Type Strains, Phase IV (KMG-IV): sequencing the most valuable type-strain genomes for metagenomic binning, comparative biology and taxonomic classification.</title>
        <authorList>
            <person name="Goeker M."/>
        </authorList>
    </citation>
    <scope>NUCLEOTIDE SEQUENCE [LARGE SCALE GENOMIC DNA]</scope>
    <source>
        <strain evidence="3 4">DSM 29043</strain>
    </source>
</reference>
<dbReference type="GO" id="GO:0016787">
    <property type="term" value="F:hydrolase activity"/>
    <property type="evidence" value="ECO:0007669"/>
    <property type="project" value="UniProtKB-KW"/>
</dbReference>
<evidence type="ECO:0000313" key="4">
    <source>
        <dbReference type="Proteomes" id="UP000522081"/>
    </source>
</evidence>
<dbReference type="Gene3D" id="3.20.20.140">
    <property type="entry name" value="Metal-dependent hydrolases"/>
    <property type="match status" value="1"/>
</dbReference>
<keyword evidence="4" id="KW-1185">Reference proteome</keyword>
<dbReference type="PANTHER" id="PTHR43569">
    <property type="entry name" value="AMIDOHYDROLASE"/>
    <property type="match status" value="1"/>
</dbReference>
<evidence type="ECO:0000259" key="2">
    <source>
        <dbReference type="Pfam" id="PF04909"/>
    </source>
</evidence>
<proteinExistence type="inferred from homology"/>
<accession>A0A7Y9Y135</accession>
<dbReference type="EMBL" id="JACBZF010000011">
    <property type="protein sequence ID" value="NYH97035.1"/>
    <property type="molecule type" value="Genomic_DNA"/>
</dbReference>
<keyword evidence="3" id="KW-0378">Hydrolase</keyword>
<dbReference type="PANTHER" id="PTHR43569:SF1">
    <property type="entry name" value="BLL3371 PROTEIN"/>
    <property type="match status" value="1"/>
</dbReference>
<evidence type="ECO:0000313" key="3">
    <source>
        <dbReference type="EMBL" id="NYH97035.1"/>
    </source>
</evidence>
<dbReference type="Proteomes" id="UP000522081">
    <property type="component" value="Unassembled WGS sequence"/>
</dbReference>
<name>A0A7Y9Y135_9SPHN</name>
<dbReference type="AlphaFoldDB" id="A0A7Y9Y135"/>
<evidence type="ECO:0000256" key="1">
    <source>
        <dbReference type="ARBA" id="ARBA00038310"/>
    </source>
</evidence>